<dbReference type="HOGENOM" id="CLU_065810_2_1_11"/>
<feature type="region of interest" description="Disordered" evidence="1">
    <location>
        <begin position="33"/>
        <end position="56"/>
    </location>
</feature>
<dbReference type="STRING" id="1179773.BN6_04190"/>
<dbReference type="eggNOG" id="COG3976">
    <property type="taxonomic scope" value="Bacteria"/>
</dbReference>
<proteinExistence type="predicted"/>
<dbReference type="RefSeq" id="WP_015097864.1">
    <property type="nucleotide sequence ID" value="NC_019673.1"/>
</dbReference>
<gene>
    <name evidence="3" type="ordered locus">BN6_04190</name>
</gene>
<evidence type="ECO:0000313" key="3">
    <source>
        <dbReference type="EMBL" id="CCH27750.1"/>
    </source>
</evidence>
<dbReference type="GO" id="GO:0016020">
    <property type="term" value="C:membrane"/>
    <property type="evidence" value="ECO:0007669"/>
    <property type="project" value="InterPro"/>
</dbReference>
<evidence type="ECO:0000259" key="2">
    <source>
        <dbReference type="SMART" id="SM00900"/>
    </source>
</evidence>
<dbReference type="PATRIC" id="fig|1179773.3.peg.426"/>
<evidence type="ECO:0000313" key="4">
    <source>
        <dbReference type="Proteomes" id="UP000006281"/>
    </source>
</evidence>
<dbReference type="AlphaFoldDB" id="K0JNT6"/>
<dbReference type="SMART" id="SM00900">
    <property type="entry name" value="FMN_bind"/>
    <property type="match status" value="1"/>
</dbReference>
<reference evidence="3 4" key="1">
    <citation type="journal article" date="2012" name="BMC Genomics">
        <title>Complete genome sequence of Saccharothrix espanaensis DSM 44229T and comparison to the other completely sequenced Pseudonocardiaceae.</title>
        <authorList>
            <person name="Strobel T."/>
            <person name="Al-Dilaimi A."/>
            <person name="Blom J."/>
            <person name="Gessner A."/>
            <person name="Kalinowski J."/>
            <person name="Luzhetska M."/>
            <person name="Puhler A."/>
            <person name="Szczepanowski R."/>
            <person name="Bechthold A."/>
            <person name="Ruckert C."/>
        </authorList>
    </citation>
    <scope>NUCLEOTIDE SEQUENCE [LARGE SCALE GENOMIC DNA]</scope>
    <source>
        <strain evidence="4">ATCC 51144 / DSM 44229 / JCM 9112 / NBRC 15066 / NRRL 15764</strain>
    </source>
</reference>
<dbReference type="Gene3D" id="3.90.1010.20">
    <property type="match status" value="1"/>
</dbReference>
<dbReference type="BioCyc" id="SESP1179773:BN6_RS02065-MONOMER"/>
<protein>
    <recommendedName>
        <fullName evidence="2">FMN-binding domain-containing protein</fullName>
    </recommendedName>
</protein>
<keyword evidence="4" id="KW-1185">Reference proteome</keyword>
<dbReference type="GO" id="GO:0010181">
    <property type="term" value="F:FMN binding"/>
    <property type="evidence" value="ECO:0007669"/>
    <property type="project" value="InterPro"/>
</dbReference>
<feature type="domain" description="FMN-binding" evidence="2">
    <location>
        <begin position="72"/>
        <end position="144"/>
    </location>
</feature>
<dbReference type="EMBL" id="HE804045">
    <property type="protein sequence ID" value="CCH27750.1"/>
    <property type="molecule type" value="Genomic_DNA"/>
</dbReference>
<feature type="compositionally biased region" description="Polar residues" evidence="1">
    <location>
        <begin position="42"/>
        <end position="52"/>
    </location>
</feature>
<sequence>MKRAVPILLLTVAGLVPLWRFEARPETVDTAQVAEAAPETVPKTSAPGTSGTAAPEVVGETQTVKGSLVRTSHGDVQVEVTFEGDRITAVRMLKQPNSAPTRKAVPLLVEETLTAQSAEVDTVSGATATSEGYVRSLQAAIDAKG</sequence>
<name>K0JNT6_SACES</name>
<organism evidence="3 4">
    <name type="scientific">Saccharothrix espanaensis (strain ATCC 51144 / DSM 44229 / JCM 9112 / NBRC 15066 / NRRL 15764)</name>
    <dbReference type="NCBI Taxonomy" id="1179773"/>
    <lineage>
        <taxon>Bacteria</taxon>
        <taxon>Bacillati</taxon>
        <taxon>Actinomycetota</taxon>
        <taxon>Actinomycetes</taxon>
        <taxon>Pseudonocardiales</taxon>
        <taxon>Pseudonocardiaceae</taxon>
        <taxon>Saccharothrix</taxon>
    </lineage>
</organism>
<dbReference type="Proteomes" id="UP000006281">
    <property type="component" value="Chromosome"/>
</dbReference>
<dbReference type="OrthoDB" id="8099475at2"/>
<dbReference type="Pfam" id="PF04205">
    <property type="entry name" value="FMN_bind"/>
    <property type="match status" value="1"/>
</dbReference>
<evidence type="ECO:0000256" key="1">
    <source>
        <dbReference type="SAM" id="MobiDB-lite"/>
    </source>
</evidence>
<dbReference type="KEGG" id="sesp:BN6_04190"/>
<dbReference type="InterPro" id="IPR007329">
    <property type="entry name" value="FMN-bd"/>
</dbReference>
<accession>K0JNT6</accession>